<dbReference type="AlphaFoldDB" id="A0A6H9GP05"/>
<dbReference type="Pfam" id="PF00353">
    <property type="entry name" value="HemolysinCabind"/>
    <property type="match status" value="3"/>
</dbReference>
<proteinExistence type="predicted"/>
<gene>
    <name evidence="3" type="ORF">NIES3804_09140</name>
</gene>
<dbReference type="NCBIfam" id="NF041519">
    <property type="entry name" value="bluetail"/>
    <property type="match status" value="1"/>
</dbReference>
<dbReference type="InterPro" id="IPR001343">
    <property type="entry name" value="Hemolysn_Ca-bd"/>
</dbReference>
<dbReference type="PRINTS" id="PR00313">
    <property type="entry name" value="CABNDNGRPT"/>
</dbReference>
<evidence type="ECO:0000256" key="1">
    <source>
        <dbReference type="ARBA" id="ARBA00004613"/>
    </source>
</evidence>
<dbReference type="RefSeq" id="WP_149977834.1">
    <property type="nucleotide sequence ID" value="NZ_BJCI01000010.1"/>
</dbReference>
<organism evidence="3 4">
    <name type="scientific">Microcystis aeruginosa NIES-3804</name>
    <dbReference type="NCBI Taxonomy" id="2517783"/>
    <lineage>
        <taxon>Bacteria</taxon>
        <taxon>Bacillati</taxon>
        <taxon>Cyanobacteriota</taxon>
        <taxon>Cyanophyceae</taxon>
        <taxon>Oscillatoriophycideae</taxon>
        <taxon>Chroococcales</taxon>
        <taxon>Microcystaceae</taxon>
        <taxon>Microcystis</taxon>
    </lineage>
</organism>
<dbReference type="GO" id="GO:0005509">
    <property type="term" value="F:calcium ion binding"/>
    <property type="evidence" value="ECO:0007669"/>
    <property type="project" value="InterPro"/>
</dbReference>
<name>A0A6H9GP05_MICAE</name>
<dbReference type="PANTHER" id="PTHR38340:SF1">
    <property type="entry name" value="S-LAYER PROTEIN"/>
    <property type="match status" value="1"/>
</dbReference>
<evidence type="ECO:0000256" key="2">
    <source>
        <dbReference type="ARBA" id="ARBA00022525"/>
    </source>
</evidence>
<dbReference type="InterPro" id="IPR050557">
    <property type="entry name" value="RTX_toxin/Mannuronan_C5-epim"/>
</dbReference>
<protein>
    <submittedName>
        <fullName evidence="3">Type I secretion target GGXGXDXXX repeat protein</fullName>
    </submittedName>
</protein>
<comment type="subcellular location">
    <subcellularLocation>
        <location evidence="1">Secreted</location>
    </subcellularLocation>
</comment>
<evidence type="ECO:0000313" key="4">
    <source>
        <dbReference type="Proteomes" id="UP000435041"/>
    </source>
</evidence>
<comment type="caution">
    <text evidence="3">The sequence shown here is derived from an EMBL/GenBank/DDBJ whole genome shotgun (WGS) entry which is preliminary data.</text>
</comment>
<dbReference type="InterPro" id="IPR011049">
    <property type="entry name" value="Serralysin-like_metalloprot_C"/>
</dbReference>
<dbReference type="PANTHER" id="PTHR38340">
    <property type="entry name" value="S-LAYER PROTEIN"/>
    <property type="match status" value="1"/>
</dbReference>
<dbReference type="SUPFAM" id="SSF51120">
    <property type="entry name" value="beta-Roll"/>
    <property type="match status" value="1"/>
</dbReference>
<dbReference type="Gene3D" id="2.150.10.10">
    <property type="entry name" value="Serralysin-like metalloprotease, C-terminal"/>
    <property type="match status" value="2"/>
</dbReference>
<dbReference type="PROSITE" id="PS00330">
    <property type="entry name" value="HEMOLYSIN_CALCIUM"/>
    <property type="match status" value="5"/>
</dbReference>
<dbReference type="Proteomes" id="UP000435041">
    <property type="component" value="Unassembled WGS sequence"/>
</dbReference>
<evidence type="ECO:0000313" key="3">
    <source>
        <dbReference type="EMBL" id="GCL49360.1"/>
    </source>
</evidence>
<sequence length="274" mass="28926">MAQGVTFYWINSLLQLQPDGYLYMLGGYNDDTMHGSPTENQIDGKEGNDKIYGYNGNDILKGNYGNDILDGGDGNDSLYGGDGEDYLLGGEGFDSLWGDSGNDSIYGNYGNDKLYGGNGSDQLFGGYNNDYLTGESGNDLIVGGLGKDTLLGGADADTFVFNTNQDSLLVSYDVIKDLQIGIDSIDGLTALSAAQVKELGNINGLVPKNSGLTEATLKIFLNSNNFLANGATTFTFGSQTFLALNDNIAGFSASTDAIIEITDFSGNLANLSIV</sequence>
<accession>A0A6H9GP05</accession>
<keyword evidence="2" id="KW-0964">Secreted</keyword>
<dbReference type="InterPro" id="IPR048165">
    <property type="entry name" value="Bluetail_dom"/>
</dbReference>
<reference evidence="3 4" key="1">
    <citation type="submission" date="2019-02" db="EMBL/GenBank/DDBJ databases">
        <title>Draft genome sequence of Arthrospira platensis NIES-3804.</title>
        <authorList>
            <person name="Yamaguchi H."/>
            <person name="Suzuki S."/>
            <person name="Kawachi M."/>
        </authorList>
    </citation>
    <scope>NUCLEOTIDE SEQUENCE [LARGE SCALE GENOMIC DNA]</scope>
    <source>
        <strain evidence="3 4">NIES-3804</strain>
    </source>
</reference>
<dbReference type="EMBL" id="BJCI01000010">
    <property type="protein sequence ID" value="GCL49360.1"/>
    <property type="molecule type" value="Genomic_DNA"/>
</dbReference>
<dbReference type="GO" id="GO:0005615">
    <property type="term" value="C:extracellular space"/>
    <property type="evidence" value="ECO:0007669"/>
    <property type="project" value="InterPro"/>
</dbReference>
<dbReference type="InterPro" id="IPR018511">
    <property type="entry name" value="Hemolysin-typ_Ca-bd_CS"/>
</dbReference>